<dbReference type="InParanoid" id="A0A0C2ZXB9"/>
<dbReference type="AlphaFoldDB" id="A0A0C2ZXB9"/>
<dbReference type="OrthoDB" id="10252235at2759"/>
<protein>
    <recommendedName>
        <fullName evidence="2">5'-Nucleotidase C-terminal domain-containing protein</fullName>
    </recommendedName>
</protein>
<reference evidence="3 4" key="1">
    <citation type="submission" date="2014-04" db="EMBL/GenBank/DDBJ databases">
        <authorList>
            <consortium name="DOE Joint Genome Institute"/>
            <person name="Kuo A."/>
            <person name="Kohler A."/>
            <person name="Nagy L.G."/>
            <person name="Floudas D."/>
            <person name="Copeland A."/>
            <person name="Barry K.W."/>
            <person name="Cichocki N."/>
            <person name="Veneault-Fourrey C."/>
            <person name="LaButti K."/>
            <person name="Lindquist E.A."/>
            <person name="Lipzen A."/>
            <person name="Lundell T."/>
            <person name="Morin E."/>
            <person name="Murat C."/>
            <person name="Sun H."/>
            <person name="Tunlid A."/>
            <person name="Henrissat B."/>
            <person name="Grigoriev I.V."/>
            <person name="Hibbett D.S."/>
            <person name="Martin F."/>
            <person name="Nordberg H.P."/>
            <person name="Cantor M.N."/>
            <person name="Hua S.X."/>
        </authorList>
    </citation>
    <scope>NUCLEOTIDE SEQUENCE [LARGE SCALE GENOMIC DNA]</scope>
    <source>
        <strain evidence="3 4">Foug A</strain>
    </source>
</reference>
<dbReference type="HOGENOM" id="CLU_858317_0_0_1"/>
<feature type="domain" description="5'-Nucleotidase C-terminal" evidence="2">
    <location>
        <begin position="73"/>
        <end position="249"/>
    </location>
</feature>
<evidence type="ECO:0000256" key="1">
    <source>
        <dbReference type="ARBA" id="ARBA00006654"/>
    </source>
</evidence>
<accession>A0A0C2ZXB9</accession>
<dbReference type="GO" id="GO:0016787">
    <property type="term" value="F:hydrolase activity"/>
    <property type="evidence" value="ECO:0007669"/>
    <property type="project" value="InterPro"/>
</dbReference>
<dbReference type="EMBL" id="KN822106">
    <property type="protein sequence ID" value="KIM57102.1"/>
    <property type="molecule type" value="Genomic_DNA"/>
</dbReference>
<dbReference type="InterPro" id="IPR008334">
    <property type="entry name" value="5'-Nucleotdase_C"/>
</dbReference>
<keyword evidence="4" id="KW-1185">Reference proteome</keyword>
<dbReference type="PANTHER" id="PTHR11575:SF48">
    <property type="entry name" value="5'-NUCLEOTIDASE"/>
    <property type="match status" value="1"/>
</dbReference>
<dbReference type="Gene3D" id="3.90.780.10">
    <property type="entry name" value="5'-Nucleotidase, C-terminal domain"/>
    <property type="match status" value="1"/>
</dbReference>
<dbReference type="Pfam" id="PF02872">
    <property type="entry name" value="5_nucleotid_C"/>
    <property type="match status" value="1"/>
</dbReference>
<dbReference type="GO" id="GO:0009166">
    <property type="term" value="P:nucleotide catabolic process"/>
    <property type="evidence" value="ECO:0007669"/>
    <property type="project" value="InterPro"/>
</dbReference>
<organism evidence="3 4">
    <name type="scientific">Scleroderma citrinum Foug A</name>
    <dbReference type="NCBI Taxonomy" id="1036808"/>
    <lineage>
        <taxon>Eukaryota</taxon>
        <taxon>Fungi</taxon>
        <taxon>Dikarya</taxon>
        <taxon>Basidiomycota</taxon>
        <taxon>Agaricomycotina</taxon>
        <taxon>Agaricomycetes</taxon>
        <taxon>Agaricomycetidae</taxon>
        <taxon>Boletales</taxon>
        <taxon>Sclerodermatineae</taxon>
        <taxon>Sclerodermataceae</taxon>
        <taxon>Scleroderma</taxon>
    </lineage>
</organism>
<proteinExistence type="inferred from homology"/>
<comment type="similarity">
    <text evidence="1">Belongs to the 5'-nucleotidase family.</text>
</comment>
<dbReference type="Proteomes" id="UP000053989">
    <property type="component" value="Unassembled WGS sequence"/>
</dbReference>
<evidence type="ECO:0000259" key="2">
    <source>
        <dbReference type="Pfam" id="PF02872"/>
    </source>
</evidence>
<sequence>MDFRYLSELTLELEDAPEGSIRRKVIKTVHGKRHNVTPDIPSSDRLKTILNSVLSSVSDTLKAPVCMTEVELNFRSRLLRTDEVAAANWVADVLRHAYDDALCTNFGKGSDGVLINAGALRGDSIYPPGEVTIANILEILPFQDPVVVIELDGEKLWDAVEAGLSKFPAQEGRFPVISGFRVSWDSRRPAGQRVLGIWLLQETQSDGSSSGTPVLVDGEEVKREKSGRTYTIMTREYLAEGYDGYTALTDGKYLIDEENGQLMSALVRKYLLGSRFVNRMARLLHTPEGAGFWHNNTNSIIARDMRVITRRRLRGSGRTPYQAF</sequence>
<name>A0A0C2ZXB9_9AGAM</name>
<reference evidence="4" key="2">
    <citation type="submission" date="2015-01" db="EMBL/GenBank/DDBJ databases">
        <title>Evolutionary Origins and Diversification of the Mycorrhizal Mutualists.</title>
        <authorList>
            <consortium name="DOE Joint Genome Institute"/>
            <consortium name="Mycorrhizal Genomics Consortium"/>
            <person name="Kohler A."/>
            <person name="Kuo A."/>
            <person name="Nagy L.G."/>
            <person name="Floudas D."/>
            <person name="Copeland A."/>
            <person name="Barry K.W."/>
            <person name="Cichocki N."/>
            <person name="Veneault-Fourrey C."/>
            <person name="LaButti K."/>
            <person name="Lindquist E.A."/>
            <person name="Lipzen A."/>
            <person name="Lundell T."/>
            <person name="Morin E."/>
            <person name="Murat C."/>
            <person name="Riley R."/>
            <person name="Ohm R."/>
            <person name="Sun H."/>
            <person name="Tunlid A."/>
            <person name="Henrissat B."/>
            <person name="Grigoriev I.V."/>
            <person name="Hibbett D.S."/>
            <person name="Martin F."/>
        </authorList>
    </citation>
    <scope>NUCLEOTIDE SEQUENCE [LARGE SCALE GENOMIC DNA]</scope>
    <source>
        <strain evidence="4">Foug A</strain>
    </source>
</reference>
<dbReference type="STRING" id="1036808.A0A0C2ZXB9"/>
<dbReference type="PANTHER" id="PTHR11575">
    <property type="entry name" value="5'-NUCLEOTIDASE-RELATED"/>
    <property type="match status" value="1"/>
</dbReference>
<evidence type="ECO:0000313" key="4">
    <source>
        <dbReference type="Proteomes" id="UP000053989"/>
    </source>
</evidence>
<evidence type="ECO:0000313" key="3">
    <source>
        <dbReference type="EMBL" id="KIM57102.1"/>
    </source>
</evidence>
<dbReference type="InterPro" id="IPR006179">
    <property type="entry name" value="5_nucleotidase/apyrase"/>
</dbReference>
<dbReference type="SUPFAM" id="SSF55816">
    <property type="entry name" value="5'-nucleotidase (syn. UDP-sugar hydrolase), C-terminal domain"/>
    <property type="match status" value="1"/>
</dbReference>
<gene>
    <name evidence="3" type="ORF">SCLCIDRAFT_1219786</name>
</gene>
<dbReference type="InterPro" id="IPR036907">
    <property type="entry name" value="5'-Nucleotdase_C_sf"/>
</dbReference>